<dbReference type="PROSITE" id="PS51318">
    <property type="entry name" value="TAT"/>
    <property type="match status" value="1"/>
</dbReference>
<feature type="domain" description="Glucan biosynthesis periplasmic MdoG C-terminal" evidence="10">
    <location>
        <begin position="46"/>
        <end position="535"/>
    </location>
</feature>
<keyword evidence="6 8" id="KW-0732">Signal</keyword>
<dbReference type="SUPFAM" id="SSF74650">
    <property type="entry name" value="Galactose mutarotase-like"/>
    <property type="match status" value="1"/>
</dbReference>
<dbReference type="InterPro" id="IPR007444">
    <property type="entry name" value="Glucan_biosyn_MdoG_C"/>
</dbReference>
<dbReference type="GO" id="GO:0030246">
    <property type="term" value="F:carbohydrate binding"/>
    <property type="evidence" value="ECO:0007669"/>
    <property type="project" value="InterPro"/>
</dbReference>
<dbReference type="SUPFAM" id="SSF81296">
    <property type="entry name" value="E set domains"/>
    <property type="match status" value="1"/>
</dbReference>
<comment type="similarity">
    <text evidence="4 8">Belongs to the OpgD/OpgG family.</text>
</comment>
<dbReference type="GO" id="GO:0030288">
    <property type="term" value="C:outer membrane-bounded periplasmic space"/>
    <property type="evidence" value="ECO:0007669"/>
    <property type="project" value="TreeGrafter"/>
</dbReference>
<gene>
    <name evidence="8 11" type="primary">mdoD</name>
    <name evidence="8" type="synonym">opgD</name>
    <name evidence="11" type="ORF">ABW06_20540</name>
    <name evidence="12" type="ORF">RBJ30_00565</name>
</gene>
<dbReference type="RefSeq" id="WP_048252624.1">
    <property type="nucleotide sequence ID" value="NZ_CBCSIS010000003.1"/>
</dbReference>
<comment type="PTM">
    <text evidence="8">Predicted to be exported by the Tat system. The position of the signal peptide cleavage has not been experimentally proven.</text>
</comment>
<evidence type="ECO:0000256" key="4">
    <source>
        <dbReference type="ARBA" id="ARBA00009284"/>
    </source>
</evidence>
<dbReference type="eggNOG" id="COG3131">
    <property type="taxonomic scope" value="Bacteria"/>
</dbReference>
<dbReference type="PANTHER" id="PTHR30504:SF3">
    <property type="entry name" value="GLUCANS BIOSYNTHESIS PROTEIN D"/>
    <property type="match status" value="1"/>
</dbReference>
<dbReference type="InterPro" id="IPR014718">
    <property type="entry name" value="GH-type_carb-bd"/>
</dbReference>
<evidence type="ECO:0000256" key="8">
    <source>
        <dbReference type="HAMAP-Rule" id="MF_01068"/>
    </source>
</evidence>
<dbReference type="HAMAP" id="MF_01068">
    <property type="entry name" value="MdoD_OpgD"/>
    <property type="match status" value="1"/>
</dbReference>
<dbReference type="GeneID" id="61384841"/>
<dbReference type="EMBL" id="LDZF01000027">
    <property type="protein sequence ID" value="KMK11579.1"/>
    <property type="molecule type" value="Genomic_DNA"/>
</dbReference>
<name>A0A0J5KLK7_PLUGE</name>
<organism evidence="11 13">
    <name type="scientific">Pluralibacter gergoviae</name>
    <name type="common">Enterobacter gergoviae</name>
    <dbReference type="NCBI Taxonomy" id="61647"/>
    <lineage>
        <taxon>Bacteria</taxon>
        <taxon>Pseudomonadati</taxon>
        <taxon>Pseudomonadota</taxon>
        <taxon>Gammaproteobacteria</taxon>
        <taxon>Enterobacterales</taxon>
        <taxon>Enterobacteriaceae</taxon>
        <taxon>Pluralibacter</taxon>
    </lineage>
</organism>
<evidence type="ECO:0000256" key="1">
    <source>
        <dbReference type="ARBA" id="ARBA00003985"/>
    </source>
</evidence>
<evidence type="ECO:0000313" key="13">
    <source>
        <dbReference type="Proteomes" id="UP000036196"/>
    </source>
</evidence>
<dbReference type="InterPro" id="IPR006311">
    <property type="entry name" value="TAT_signal"/>
</dbReference>
<dbReference type="InterPro" id="IPR014438">
    <property type="entry name" value="Glucan_biosyn_MdoG/MdoD"/>
</dbReference>
<dbReference type="InterPro" id="IPR014756">
    <property type="entry name" value="Ig_E-set"/>
</dbReference>
<dbReference type="InterPro" id="IPR013783">
    <property type="entry name" value="Ig-like_fold"/>
</dbReference>
<comment type="function">
    <text evidence="1 8">Probably involved in the control of the structural glucose backbone of osmoregulated periplasmic glucans (OPGs).</text>
</comment>
<dbReference type="Gene3D" id="2.70.98.10">
    <property type="match status" value="1"/>
</dbReference>
<evidence type="ECO:0000313" key="12">
    <source>
        <dbReference type="EMBL" id="MDQ2307596.1"/>
    </source>
</evidence>
<evidence type="ECO:0000256" key="6">
    <source>
        <dbReference type="ARBA" id="ARBA00022729"/>
    </source>
</evidence>
<reference evidence="11 13" key="1">
    <citation type="submission" date="2015-05" db="EMBL/GenBank/DDBJ databases">
        <title>Genome sequences of Pluralibacter gergoviae.</title>
        <authorList>
            <person name="Greninger A.L."/>
            <person name="Miller S."/>
        </authorList>
    </citation>
    <scope>NUCLEOTIDE SEQUENCE [LARGE SCALE GENOMIC DNA]</scope>
    <source>
        <strain evidence="11 13">JS81F13</strain>
    </source>
</reference>
<dbReference type="PATRIC" id="fig|61647.14.peg.560"/>
<dbReference type="Gene3D" id="2.60.40.10">
    <property type="entry name" value="Immunoglobulins"/>
    <property type="match status" value="1"/>
</dbReference>
<evidence type="ECO:0000256" key="2">
    <source>
        <dbReference type="ARBA" id="ARBA00004418"/>
    </source>
</evidence>
<accession>A0A0J5KLK7</accession>
<dbReference type="InterPro" id="IPR023724">
    <property type="entry name" value="Glucan_biosyn_MdoD"/>
</dbReference>
<comment type="pathway">
    <text evidence="3 8">Glycan metabolism; osmoregulated periplasmic glucan (OPG) biosynthesis.</text>
</comment>
<sequence>MNRRHFLKSSMAVAAACGASGGIASLFSQAALADDAGIADGQTRRFDYSVLQGMAHDLARQPWGGAPKDLPKTLAELTPQAYNSIQYDAAHSLWNNIEDRQLDIQFFHVGMGFRRRVRMFSLDPQSQQAREIHFRPELFRYNDAGVDTRQLEGQTDLGFAGFRAFKAPELARRDIVSFLGASYFRAVDSTYQYGLSARGLAVDTFTDTPEEFPDFTSFWFETVKPGATVFTVYALLDGPSVTGAYKFTINCQQTQVIMDVENHIYARKDIKQLGISPMTSMFSCGNNERRMCDTIHPQIHDSDRLAMWRGNGEWICRPLNNPQKLQFNAFQDKNPRGFGLLQTDRDFSHYQDVMGWYNKRPSLWVEPRSQWGEGSVNLMEIPTTGETLDNIVCFWQPKKAIKAGTELDFKYRLYWAAEAPVHTPMARVLATRTGMGGFPEGWAPGEHYPEKWARRFAIDFVGGDLKAAAPKGIEPVITLSNGEAKQVEILYVEPFDGYRILFDWYPTNDSTDPVEMRMFLRCRGDAISETWLYQYFPPAPADRKYVDDRVMK</sequence>
<dbReference type="Pfam" id="PF04349">
    <property type="entry name" value="MdoG"/>
    <property type="match status" value="1"/>
</dbReference>
<reference evidence="12" key="2">
    <citation type="submission" date="2023-08" db="EMBL/GenBank/DDBJ databases">
        <title>WGS of pathogenic bacterial species, Los Angeles County Public Health Laboratories.</title>
        <authorList>
            <person name="Garrigues J.M."/>
            <person name="Green N.M."/>
        </authorList>
    </citation>
    <scope>NUCLEOTIDE SEQUENCE</scope>
    <source>
        <strain evidence="12">LACPHL-BACT-2023-00068</strain>
    </source>
</reference>
<proteinExistence type="inferred from homology"/>
<dbReference type="GO" id="GO:0003824">
    <property type="term" value="F:catalytic activity"/>
    <property type="evidence" value="ECO:0007669"/>
    <property type="project" value="InterPro"/>
</dbReference>
<comment type="subcellular location">
    <subcellularLocation>
        <location evidence="2 8">Periplasm</location>
    </subcellularLocation>
</comment>
<keyword evidence="13" id="KW-1185">Reference proteome</keyword>
<evidence type="ECO:0000256" key="5">
    <source>
        <dbReference type="ARBA" id="ARBA00015372"/>
    </source>
</evidence>
<dbReference type="NCBIfam" id="TIGR01409">
    <property type="entry name" value="TAT_signal_seq"/>
    <property type="match status" value="1"/>
</dbReference>
<comment type="caution">
    <text evidence="11">The sequence shown here is derived from an EMBL/GenBank/DDBJ whole genome shotgun (WGS) entry which is preliminary data.</text>
</comment>
<dbReference type="GO" id="GO:0051274">
    <property type="term" value="P:beta-glucan biosynthetic process"/>
    <property type="evidence" value="ECO:0007669"/>
    <property type="project" value="TreeGrafter"/>
</dbReference>
<evidence type="ECO:0000256" key="3">
    <source>
        <dbReference type="ARBA" id="ARBA00005001"/>
    </source>
</evidence>
<evidence type="ECO:0000256" key="7">
    <source>
        <dbReference type="ARBA" id="ARBA00022764"/>
    </source>
</evidence>
<dbReference type="PANTHER" id="PTHR30504">
    <property type="entry name" value="GLUCANS BIOSYNTHESIS PROTEIN"/>
    <property type="match status" value="1"/>
</dbReference>
<evidence type="ECO:0000313" key="11">
    <source>
        <dbReference type="EMBL" id="KMK11579.1"/>
    </source>
</evidence>
<evidence type="ECO:0000259" key="10">
    <source>
        <dbReference type="Pfam" id="PF04349"/>
    </source>
</evidence>
<dbReference type="STRING" id="61647.LG71_17650"/>
<dbReference type="Proteomes" id="UP001236270">
    <property type="component" value="Unassembled WGS sequence"/>
</dbReference>
<dbReference type="PIRSF" id="PIRSF006281">
    <property type="entry name" value="MdoG"/>
    <property type="match status" value="1"/>
</dbReference>
<feature type="chain" id="PRO_5043120433" description="Glucans biosynthesis protein D" evidence="9">
    <location>
        <begin position="34"/>
        <end position="552"/>
    </location>
</feature>
<dbReference type="Proteomes" id="UP000036196">
    <property type="component" value="Unassembled WGS sequence"/>
</dbReference>
<dbReference type="EMBL" id="JAVDNV010000001">
    <property type="protein sequence ID" value="MDQ2307596.1"/>
    <property type="molecule type" value="Genomic_DNA"/>
</dbReference>
<keyword evidence="7 8" id="KW-0574">Periplasm</keyword>
<evidence type="ECO:0000256" key="9">
    <source>
        <dbReference type="SAM" id="SignalP"/>
    </source>
</evidence>
<dbReference type="AlphaFoldDB" id="A0A0J5KLK7"/>
<protein>
    <recommendedName>
        <fullName evidence="5 8">Glucans biosynthesis protein D</fullName>
    </recommendedName>
</protein>
<feature type="signal peptide" evidence="9">
    <location>
        <begin position="1"/>
        <end position="33"/>
    </location>
</feature>
<dbReference type="UniPathway" id="UPA00637"/>
<dbReference type="InterPro" id="IPR011013">
    <property type="entry name" value="Gal_mutarotase_sf_dom"/>
</dbReference>
<dbReference type="InterPro" id="IPR019546">
    <property type="entry name" value="TAT_signal_bac_arc"/>
</dbReference>